<evidence type="ECO:0000313" key="1">
    <source>
        <dbReference type="EMBL" id="KAI3724845.1"/>
    </source>
</evidence>
<gene>
    <name evidence="1" type="ORF">L1987_64612</name>
</gene>
<sequence length="240" mass="27109">MRKMWNLKAVGPTLPSMYLDKRLKDDKDYGFSLFKANHNECMNWLKDKPKESVVYASFGSLAKLGAEQMEEIAWGLCDSNVNFLWVIRAEEQEKLPKDFMDKKGLVVTWCRQLDVLAHESIGCFVTHCGLNSALEAISLGVPVVGMPQWTDQTTNAKLLDDVWGVGLRVKADENGIVRRGNIASCIKKIMEEERGVVARRNAKKWRELAKVAVDEGGSSDKDIDDFVCELKQVCRFTMMA</sequence>
<accession>A0ACB9BS86</accession>
<reference evidence="1 2" key="2">
    <citation type="journal article" date="2022" name="Mol. Ecol. Resour.">
        <title>The genomes of chicory, endive, great burdock and yacon provide insights into Asteraceae paleo-polyploidization history and plant inulin production.</title>
        <authorList>
            <person name="Fan W."/>
            <person name="Wang S."/>
            <person name="Wang H."/>
            <person name="Wang A."/>
            <person name="Jiang F."/>
            <person name="Liu H."/>
            <person name="Zhao H."/>
            <person name="Xu D."/>
            <person name="Zhang Y."/>
        </authorList>
    </citation>
    <scope>NUCLEOTIDE SEQUENCE [LARGE SCALE GENOMIC DNA]</scope>
    <source>
        <strain evidence="2">cv. Yunnan</strain>
        <tissue evidence="1">Leaves</tissue>
    </source>
</reference>
<reference evidence="2" key="1">
    <citation type="journal article" date="2022" name="Mol. Ecol. Resour.">
        <title>The genomes of chicory, endive, great burdock and yacon provide insights into Asteraceae palaeo-polyploidization history and plant inulin production.</title>
        <authorList>
            <person name="Fan W."/>
            <person name="Wang S."/>
            <person name="Wang H."/>
            <person name="Wang A."/>
            <person name="Jiang F."/>
            <person name="Liu H."/>
            <person name="Zhao H."/>
            <person name="Xu D."/>
            <person name="Zhang Y."/>
        </authorList>
    </citation>
    <scope>NUCLEOTIDE SEQUENCE [LARGE SCALE GENOMIC DNA]</scope>
    <source>
        <strain evidence="2">cv. Yunnan</strain>
    </source>
</reference>
<keyword evidence="2" id="KW-1185">Reference proteome</keyword>
<organism evidence="1 2">
    <name type="scientific">Smallanthus sonchifolius</name>
    <dbReference type="NCBI Taxonomy" id="185202"/>
    <lineage>
        <taxon>Eukaryota</taxon>
        <taxon>Viridiplantae</taxon>
        <taxon>Streptophyta</taxon>
        <taxon>Embryophyta</taxon>
        <taxon>Tracheophyta</taxon>
        <taxon>Spermatophyta</taxon>
        <taxon>Magnoliopsida</taxon>
        <taxon>eudicotyledons</taxon>
        <taxon>Gunneridae</taxon>
        <taxon>Pentapetalae</taxon>
        <taxon>asterids</taxon>
        <taxon>campanulids</taxon>
        <taxon>Asterales</taxon>
        <taxon>Asteraceae</taxon>
        <taxon>Asteroideae</taxon>
        <taxon>Heliantheae alliance</taxon>
        <taxon>Millerieae</taxon>
        <taxon>Smallanthus</taxon>
    </lineage>
</organism>
<dbReference type="EMBL" id="CM042039">
    <property type="protein sequence ID" value="KAI3724845.1"/>
    <property type="molecule type" value="Genomic_DNA"/>
</dbReference>
<protein>
    <submittedName>
        <fullName evidence="1">Uncharacterized protein</fullName>
    </submittedName>
</protein>
<proteinExistence type="predicted"/>
<name>A0ACB9BS86_9ASTR</name>
<evidence type="ECO:0000313" key="2">
    <source>
        <dbReference type="Proteomes" id="UP001056120"/>
    </source>
</evidence>
<comment type="caution">
    <text evidence="1">The sequence shown here is derived from an EMBL/GenBank/DDBJ whole genome shotgun (WGS) entry which is preliminary data.</text>
</comment>
<dbReference type="Proteomes" id="UP001056120">
    <property type="component" value="Linkage Group LG22"/>
</dbReference>